<dbReference type="AlphaFoldDB" id="A0A565ANL1"/>
<organism evidence="5 6">
    <name type="scientific">Arabis nemorensis</name>
    <dbReference type="NCBI Taxonomy" id="586526"/>
    <lineage>
        <taxon>Eukaryota</taxon>
        <taxon>Viridiplantae</taxon>
        <taxon>Streptophyta</taxon>
        <taxon>Embryophyta</taxon>
        <taxon>Tracheophyta</taxon>
        <taxon>Spermatophyta</taxon>
        <taxon>Magnoliopsida</taxon>
        <taxon>eudicotyledons</taxon>
        <taxon>Gunneridae</taxon>
        <taxon>Pentapetalae</taxon>
        <taxon>rosids</taxon>
        <taxon>malvids</taxon>
        <taxon>Brassicales</taxon>
        <taxon>Brassicaceae</taxon>
        <taxon>Arabideae</taxon>
        <taxon>Arabis</taxon>
    </lineage>
</organism>
<evidence type="ECO:0000259" key="4">
    <source>
        <dbReference type="Pfam" id="PF01095"/>
    </source>
</evidence>
<dbReference type="SUPFAM" id="SSF51126">
    <property type="entry name" value="Pectin lyase-like"/>
    <property type="match status" value="1"/>
</dbReference>
<protein>
    <recommendedName>
        <fullName evidence="4">Pectinesterase catalytic domain-containing protein</fullName>
    </recommendedName>
</protein>
<keyword evidence="2" id="KW-0378">Hydrolase</keyword>
<sequence>MFRSSLGFKCSNVASLIVAKDDKGKYETINDAVEAAPNYSKLIIFVKEGIYYEVVWISSTKTNITLGEGRDKTIITGSLNKVDNVDTFNSATLAVDGDGFIGQDICIRNTAGPEKHQAVALRVSGDNSILYLCGIEGYQDTLYADNRKQFYRECYITGKVDFICGDATAVFQKCHIEARKPLHGQENVITAQKRESQDDTNANDTNETNAYFVTITYSRRWSWVCRQRYLHPKTQPARKNIRPWLSV</sequence>
<proteinExistence type="predicted"/>
<dbReference type="PANTHER" id="PTHR31707">
    <property type="entry name" value="PECTINESTERASE"/>
    <property type="match status" value="1"/>
</dbReference>
<dbReference type="InterPro" id="IPR000070">
    <property type="entry name" value="Pectinesterase_cat"/>
</dbReference>
<evidence type="ECO:0000256" key="3">
    <source>
        <dbReference type="ARBA" id="ARBA00023085"/>
    </source>
</evidence>
<evidence type="ECO:0000313" key="5">
    <source>
        <dbReference type="EMBL" id="VVA90996.1"/>
    </source>
</evidence>
<name>A0A565ANL1_9BRAS</name>
<evidence type="ECO:0000256" key="1">
    <source>
        <dbReference type="ARBA" id="ARBA00005184"/>
    </source>
</evidence>
<dbReference type="OrthoDB" id="2019149at2759"/>
<gene>
    <name evidence="5" type="ORF">ANE_LOCUS1441</name>
</gene>
<feature type="domain" description="Pectinesterase catalytic" evidence="4">
    <location>
        <begin position="16"/>
        <end position="200"/>
    </location>
</feature>
<comment type="caution">
    <text evidence="5">The sequence shown here is derived from an EMBL/GenBank/DDBJ whole genome shotgun (WGS) entry which is preliminary data.</text>
</comment>
<dbReference type="EMBL" id="CABITT030000001">
    <property type="protein sequence ID" value="VVA90996.1"/>
    <property type="molecule type" value="Genomic_DNA"/>
</dbReference>
<dbReference type="InterPro" id="IPR012334">
    <property type="entry name" value="Pectin_lyas_fold"/>
</dbReference>
<dbReference type="Gene3D" id="2.160.20.10">
    <property type="entry name" value="Single-stranded right-handed beta-helix, Pectin lyase-like"/>
    <property type="match status" value="1"/>
</dbReference>
<keyword evidence="6" id="KW-1185">Reference proteome</keyword>
<evidence type="ECO:0000313" key="6">
    <source>
        <dbReference type="Proteomes" id="UP000489600"/>
    </source>
</evidence>
<dbReference type="Proteomes" id="UP000489600">
    <property type="component" value="Unassembled WGS sequence"/>
</dbReference>
<keyword evidence="3" id="KW-0063">Aspartyl esterase</keyword>
<dbReference type="UniPathway" id="UPA00545">
    <property type="reaction ID" value="UER00823"/>
</dbReference>
<dbReference type="GO" id="GO:0045490">
    <property type="term" value="P:pectin catabolic process"/>
    <property type="evidence" value="ECO:0007669"/>
    <property type="project" value="UniProtKB-UniPathway"/>
</dbReference>
<evidence type="ECO:0000256" key="2">
    <source>
        <dbReference type="ARBA" id="ARBA00022801"/>
    </source>
</evidence>
<comment type="pathway">
    <text evidence="1">Glycan metabolism; pectin degradation; 2-dehydro-3-deoxy-D-gluconate from pectin: step 1/5.</text>
</comment>
<dbReference type="GO" id="GO:0030599">
    <property type="term" value="F:pectinesterase activity"/>
    <property type="evidence" value="ECO:0007669"/>
    <property type="project" value="InterPro"/>
</dbReference>
<dbReference type="Pfam" id="PF01095">
    <property type="entry name" value="Pectinesterase"/>
    <property type="match status" value="1"/>
</dbReference>
<dbReference type="FunFam" id="2.160.20.10:FF:000092">
    <property type="entry name" value="Putative pectinesterase 57"/>
    <property type="match status" value="1"/>
</dbReference>
<reference evidence="5" key="1">
    <citation type="submission" date="2019-07" db="EMBL/GenBank/DDBJ databases">
        <authorList>
            <person name="Dittberner H."/>
        </authorList>
    </citation>
    <scope>NUCLEOTIDE SEQUENCE [LARGE SCALE GENOMIC DNA]</scope>
</reference>
<accession>A0A565ANL1</accession>
<dbReference type="GO" id="GO:0042545">
    <property type="term" value="P:cell wall modification"/>
    <property type="evidence" value="ECO:0007669"/>
    <property type="project" value="InterPro"/>
</dbReference>
<dbReference type="InterPro" id="IPR011050">
    <property type="entry name" value="Pectin_lyase_fold/virulence"/>
</dbReference>